<evidence type="ECO:0000256" key="1">
    <source>
        <dbReference type="SAM" id="Phobius"/>
    </source>
</evidence>
<sequence>MDPDILIAPLILFMIIVAPIWIIMHYRSKKQINQGLSEEEYKTLNQLIAQADKMAHRIETLEKILDAESPEWRNKHEQQR</sequence>
<comment type="caution">
    <text evidence="2">The sequence shown here is derived from an EMBL/GenBank/DDBJ whole genome shotgun (WGS) entry which is preliminary data.</text>
</comment>
<protein>
    <submittedName>
        <fullName evidence="2">Envelope stress response membrane protein PspB</fullName>
    </submittedName>
</protein>
<accession>A0A3L8PVG9</accession>
<dbReference type="Proteomes" id="UP000281474">
    <property type="component" value="Unassembled WGS sequence"/>
</dbReference>
<dbReference type="OrthoDB" id="6198106at2"/>
<dbReference type="EMBL" id="QZEI01000037">
    <property type="protein sequence ID" value="RLV59326.1"/>
    <property type="molecule type" value="Genomic_DNA"/>
</dbReference>
<dbReference type="Pfam" id="PF06667">
    <property type="entry name" value="PspB"/>
    <property type="match status" value="1"/>
</dbReference>
<dbReference type="AlphaFoldDB" id="A0A3L8PVG9"/>
<name>A0A3L8PVG9_9GAMM</name>
<dbReference type="NCBIfam" id="TIGR02976">
    <property type="entry name" value="phageshock_pspB"/>
    <property type="match status" value="1"/>
</dbReference>
<evidence type="ECO:0000313" key="3">
    <source>
        <dbReference type="Proteomes" id="UP000281474"/>
    </source>
</evidence>
<dbReference type="GO" id="GO:0006355">
    <property type="term" value="P:regulation of DNA-templated transcription"/>
    <property type="evidence" value="ECO:0007669"/>
    <property type="project" value="InterPro"/>
</dbReference>
<dbReference type="RefSeq" id="WP_121839356.1">
    <property type="nucleotide sequence ID" value="NZ_ML014786.1"/>
</dbReference>
<feature type="transmembrane region" description="Helical" evidence="1">
    <location>
        <begin position="6"/>
        <end position="24"/>
    </location>
</feature>
<dbReference type="InterPro" id="IPR009554">
    <property type="entry name" value="Phageshock_PspB"/>
</dbReference>
<proteinExistence type="predicted"/>
<keyword evidence="1" id="KW-1133">Transmembrane helix</keyword>
<reference evidence="2 3" key="1">
    <citation type="submission" date="2018-09" db="EMBL/GenBank/DDBJ databases">
        <title>Phylogeny of the Shewanellaceae, and recommendation for two new genera, Pseudoshewanella and Parashewanella.</title>
        <authorList>
            <person name="Wang G."/>
        </authorList>
    </citation>
    <scope>NUCLEOTIDE SEQUENCE [LARGE SCALE GENOMIC DNA]</scope>
    <source>
        <strain evidence="2 3">C51</strain>
    </source>
</reference>
<keyword evidence="1" id="KW-0812">Transmembrane</keyword>
<organism evidence="2 3">
    <name type="scientific">Parashewanella curva</name>
    <dbReference type="NCBI Taxonomy" id="2338552"/>
    <lineage>
        <taxon>Bacteria</taxon>
        <taxon>Pseudomonadati</taxon>
        <taxon>Pseudomonadota</taxon>
        <taxon>Gammaproteobacteria</taxon>
        <taxon>Alteromonadales</taxon>
        <taxon>Shewanellaceae</taxon>
        <taxon>Parashewanella</taxon>
    </lineage>
</organism>
<evidence type="ECO:0000313" key="2">
    <source>
        <dbReference type="EMBL" id="RLV59326.1"/>
    </source>
</evidence>
<dbReference type="GO" id="GO:0009271">
    <property type="term" value="P:phage shock"/>
    <property type="evidence" value="ECO:0007669"/>
    <property type="project" value="InterPro"/>
</dbReference>
<keyword evidence="3" id="KW-1185">Reference proteome</keyword>
<dbReference type="NCBIfam" id="NF006993">
    <property type="entry name" value="PRK09458.1"/>
    <property type="match status" value="1"/>
</dbReference>
<keyword evidence="1" id="KW-0472">Membrane</keyword>
<gene>
    <name evidence="2" type="primary">pspB</name>
    <name evidence="2" type="ORF">D5018_12590</name>
</gene>